<dbReference type="Proteomes" id="UP000509704">
    <property type="component" value="Chromosome 2"/>
</dbReference>
<dbReference type="AlphaFoldDB" id="A0A7H9AXU6"/>
<accession>A0A7H9AXU6</accession>
<protein>
    <submittedName>
        <fullName evidence="2">Uncharacterized protein</fullName>
    </submittedName>
</protein>
<feature type="transmembrane region" description="Helical" evidence="1">
    <location>
        <begin position="25"/>
        <end position="45"/>
    </location>
</feature>
<gene>
    <name evidence="2" type="ORF">HG535_0B00140</name>
</gene>
<organism evidence="2 3">
    <name type="scientific">Zygotorulaspora mrakii</name>
    <name type="common">Zygosaccharomyces mrakii</name>
    <dbReference type="NCBI Taxonomy" id="42260"/>
    <lineage>
        <taxon>Eukaryota</taxon>
        <taxon>Fungi</taxon>
        <taxon>Dikarya</taxon>
        <taxon>Ascomycota</taxon>
        <taxon>Saccharomycotina</taxon>
        <taxon>Saccharomycetes</taxon>
        <taxon>Saccharomycetales</taxon>
        <taxon>Saccharomycetaceae</taxon>
        <taxon>Zygotorulaspora</taxon>
    </lineage>
</organism>
<sequence>MCLFVYAGEIRDLFTWQQGLAVGDWITHLLSIFFVIVFVPGVIVIDKHTLRQILKDVSEAGVEFDDIDWRKIAHSANELSMKQSRRRCLFLRDYICKAYFVNRILLLIEGDSECISFNWSEDFNIFFADENCKQLVENAANIYRQSLN</sequence>
<dbReference type="EMBL" id="CP058605">
    <property type="protein sequence ID" value="QLG70977.1"/>
    <property type="molecule type" value="Genomic_DNA"/>
</dbReference>
<dbReference type="RefSeq" id="XP_037142705.1">
    <property type="nucleotide sequence ID" value="XM_037286810.1"/>
</dbReference>
<evidence type="ECO:0000256" key="1">
    <source>
        <dbReference type="SAM" id="Phobius"/>
    </source>
</evidence>
<proteinExistence type="predicted"/>
<dbReference type="GeneID" id="59234638"/>
<evidence type="ECO:0000313" key="2">
    <source>
        <dbReference type="EMBL" id="QLG70977.1"/>
    </source>
</evidence>
<reference evidence="2 3" key="1">
    <citation type="submission" date="2020-07" db="EMBL/GenBank/DDBJ databases">
        <title>The yeast mating-type switching endonuclease HO is a domesticated member of an unorthodox homing genetic element family.</title>
        <authorList>
            <person name="Coughlan A.Y."/>
            <person name="Lombardi L."/>
            <person name="Braun-Galleani S."/>
            <person name="Martos A.R."/>
            <person name="Galeote V."/>
            <person name="Bigey F."/>
            <person name="Dequin S."/>
            <person name="Byrne K.P."/>
            <person name="Wolfe K.H."/>
        </authorList>
    </citation>
    <scope>NUCLEOTIDE SEQUENCE [LARGE SCALE GENOMIC DNA]</scope>
    <source>
        <strain evidence="2 3">NRRL Y-6702</strain>
    </source>
</reference>
<keyword evidence="1" id="KW-0472">Membrane</keyword>
<name>A0A7H9AXU6_ZYGMR</name>
<evidence type="ECO:0000313" key="3">
    <source>
        <dbReference type="Proteomes" id="UP000509704"/>
    </source>
</evidence>
<keyword evidence="1" id="KW-1133">Transmembrane helix</keyword>
<dbReference type="KEGG" id="zmk:HG535_0B00140"/>
<keyword evidence="3" id="KW-1185">Reference proteome</keyword>
<keyword evidence="1" id="KW-0812">Transmembrane</keyword>